<name>A0A3L8Q2E8_9GAMM</name>
<protein>
    <submittedName>
        <fullName evidence="2">Uncharacterized protein</fullName>
    </submittedName>
</protein>
<sequence>MATANATPSIPLRSRFNLSSSSFSPNEIAKIQNARELTDLDAHFTSKWHRFINWVCGRDKSKAAIEIFHISHSRSGAETRNHLSRLKDCLTENVQIDYIAYQVLSKNSAGKVVKQNTTVNVNIAFPNSRARTTSLLKKPIVWTVNPQRDCTEYTPLLPTQSQAPAVLRSVSSASKRSHEQHHKITQAWKNFMIGKQNAPGSTLKLSSIQSMRPNQLENGNNYFHLLFPISEPHRDCPKAPLLTREMVIEIHTSDAIRENIKVNLDTALKTWGISPATTGEYFITDREKFNQTLNTKSRTQSQKNVSLLLRFLNESKLSHVASLIHGLLEQECNNTPRNIQQQWQQAITVKRADWLDVEIETEEVPQTCSSQLGSGEQKLTSPKPERKRNPLTSLFLSPITGRRN</sequence>
<comment type="caution">
    <text evidence="2">The sequence shown here is derived from an EMBL/GenBank/DDBJ whole genome shotgun (WGS) entry which is preliminary data.</text>
</comment>
<dbReference type="Proteomes" id="UP000281474">
    <property type="component" value="Unassembled WGS sequence"/>
</dbReference>
<organism evidence="2 3">
    <name type="scientific">Parashewanella curva</name>
    <dbReference type="NCBI Taxonomy" id="2338552"/>
    <lineage>
        <taxon>Bacteria</taxon>
        <taxon>Pseudomonadati</taxon>
        <taxon>Pseudomonadota</taxon>
        <taxon>Gammaproteobacteria</taxon>
        <taxon>Alteromonadales</taxon>
        <taxon>Shewanellaceae</taxon>
        <taxon>Parashewanella</taxon>
    </lineage>
</organism>
<gene>
    <name evidence="2" type="ORF">D5018_01030</name>
</gene>
<dbReference type="AlphaFoldDB" id="A0A3L8Q2E8"/>
<feature type="region of interest" description="Disordered" evidence="1">
    <location>
        <begin position="366"/>
        <end position="404"/>
    </location>
</feature>
<reference evidence="2 3" key="1">
    <citation type="submission" date="2018-09" db="EMBL/GenBank/DDBJ databases">
        <title>Phylogeny of the Shewanellaceae, and recommendation for two new genera, Pseudoshewanella and Parashewanella.</title>
        <authorList>
            <person name="Wang G."/>
        </authorList>
    </citation>
    <scope>NUCLEOTIDE SEQUENCE [LARGE SCALE GENOMIC DNA]</scope>
    <source>
        <strain evidence="2 3">C51</strain>
    </source>
</reference>
<dbReference type="OrthoDB" id="273514at2"/>
<evidence type="ECO:0000256" key="1">
    <source>
        <dbReference type="SAM" id="MobiDB-lite"/>
    </source>
</evidence>
<feature type="compositionally biased region" description="Polar residues" evidence="1">
    <location>
        <begin position="366"/>
        <end position="380"/>
    </location>
</feature>
<dbReference type="EMBL" id="QZEI01000001">
    <property type="protein sequence ID" value="RLV61724.1"/>
    <property type="molecule type" value="Genomic_DNA"/>
</dbReference>
<accession>A0A3L8Q2E8</accession>
<keyword evidence="3" id="KW-1185">Reference proteome</keyword>
<proteinExistence type="predicted"/>
<evidence type="ECO:0000313" key="3">
    <source>
        <dbReference type="Proteomes" id="UP000281474"/>
    </source>
</evidence>
<evidence type="ECO:0000313" key="2">
    <source>
        <dbReference type="EMBL" id="RLV61724.1"/>
    </source>
</evidence>
<dbReference type="RefSeq" id="WP_121837123.1">
    <property type="nucleotide sequence ID" value="NZ_ML014753.1"/>
</dbReference>